<dbReference type="SUPFAM" id="SSF53098">
    <property type="entry name" value="Ribonuclease H-like"/>
    <property type="match status" value="1"/>
</dbReference>
<dbReference type="EMBL" id="ML994625">
    <property type="protein sequence ID" value="KAF2188067.1"/>
    <property type="molecule type" value="Genomic_DNA"/>
</dbReference>
<organism evidence="3 4">
    <name type="scientific">Zopfia rhizophila CBS 207.26</name>
    <dbReference type="NCBI Taxonomy" id="1314779"/>
    <lineage>
        <taxon>Eukaryota</taxon>
        <taxon>Fungi</taxon>
        <taxon>Dikarya</taxon>
        <taxon>Ascomycota</taxon>
        <taxon>Pezizomycotina</taxon>
        <taxon>Dothideomycetes</taxon>
        <taxon>Dothideomycetes incertae sedis</taxon>
        <taxon>Zopfiaceae</taxon>
        <taxon>Zopfia</taxon>
    </lineage>
</organism>
<evidence type="ECO:0000256" key="1">
    <source>
        <dbReference type="SAM" id="SignalP"/>
    </source>
</evidence>
<evidence type="ECO:0000313" key="3">
    <source>
        <dbReference type="EMBL" id="KAF2188067.1"/>
    </source>
</evidence>
<accession>A0A6A6E7Y2</accession>
<reference evidence="3" key="1">
    <citation type="journal article" date="2020" name="Stud. Mycol.">
        <title>101 Dothideomycetes genomes: a test case for predicting lifestyles and emergence of pathogens.</title>
        <authorList>
            <person name="Haridas S."/>
            <person name="Albert R."/>
            <person name="Binder M."/>
            <person name="Bloem J."/>
            <person name="Labutti K."/>
            <person name="Salamov A."/>
            <person name="Andreopoulos B."/>
            <person name="Baker S."/>
            <person name="Barry K."/>
            <person name="Bills G."/>
            <person name="Bluhm B."/>
            <person name="Cannon C."/>
            <person name="Castanera R."/>
            <person name="Culley D."/>
            <person name="Daum C."/>
            <person name="Ezra D."/>
            <person name="Gonzalez J."/>
            <person name="Henrissat B."/>
            <person name="Kuo A."/>
            <person name="Liang C."/>
            <person name="Lipzen A."/>
            <person name="Lutzoni F."/>
            <person name="Magnuson J."/>
            <person name="Mondo S."/>
            <person name="Nolan M."/>
            <person name="Ohm R."/>
            <person name="Pangilinan J."/>
            <person name="Park H.-J."/>
            <person name="Ramirez L."/>
            <person name="Alfaro M."/>
            <person name="Sun H."/>
            <person name="Tritt A."/>
            <person name="Yoshinaga Y."/>
            <person name="Zwiers L.-H."/>
            <person name="Turgeon B."/>
            <person name="Goodwin S."/>
            <person name="Spatafora J."/>
            <person name="Crous P."/>
            <person name="Grigoriev I."/>
        </authorList>
    </citation>
    <scope>NUCLEOTIDE SEQUENCE</scope>
    <source>
        <strain evidence="3">CBS 207.26</strain>
    </source>
</reference>
<dbReference type="OrthoDB" id="3944237at2759"/>
<proteinExistence type="predicted"/>
<evidence type="ECO:0000259" key="2">
    <source>
        <dbReference type="Pfam" id="PF05699"/>
    </source>
</evidence>
<feature type="domain" description="HAT C-terminal dimerisation" evidence="2">
    <location>
        <begin position="1"/>
        <end position="47"/>
    </location>
</feature>
<keyword evidence="1" id="KW-0732">Signal</keyword>
<feature type="chain" id="PRO_5025553723" description="HAT C-terminal dimerisation domain-containing protein" evidence="1">
    <location>
        <begin position="19"/>
        <end position="68"/>
    </location>
</feature>
<protein>
    <recommendedName>
        <fullName evidence="2">HAT C-terminal dimerisation domain-containing protein</fullName>
    </recommendedName>
</protein>
<dbReference type="Pfam" id="PF05699">
    <property type="entry name" value="Dimer_Tnp_hAT"/>
    <property type="match status" value="1"/>
</dbReference>
<dbReference type="InterPro" id="IPR008906">
    <property type="entry name" value="HATC_C_dom"/>
</dbReference>
<name>A0A6A6E7Y2_9PEZI</name>
<dbReference type="AlphaFoldDB" id="A0A6A6E7Y2"/>
<dbReference type="Proteomes" id="UP000800200">
    <property type="component" value="Unassembled WGS sequence"/>
</dbReference>
<keyword evidence="4" id="KW-1185">Reference proteome</keyword>
<evidence type="ECO:0000313" key="4">
    <source>
        <dbReference type="Proteomes" id="UP000800200"/>
    </source>
</evidence>
<sequence length="68" mass="8010">LLKMVLNILLIPALSCDCERMFSEPGDMLEPQRRKLSAHLIVAIQCVWVWRKHGFRCMYIRKAYVTCN</sequence>
<dbReference type="GO" id="GO:0046983">
    <property type="term" value="F:protein dimerization activity"/>
    <property type="evidence" value="ECO:0007669"/>
    <property type="project" value="InterPro"/>
</dbReference>
<dbReference type="InterPro" id="IPR012337">
    <property type="entry name" value="RNaseH-like_sf"/>
</dbReference>
<feature type="non-terminal residue" evidence="3">
    <location>
        <position position="1"/>
    </location>
</feature>
<feature type="signal peptide" evidence="1">
    <location>
        <begin position="1"/>
        <end position="18"/>
    </location>
</feature>
<gene>
    <name evidence="3" type="ORF">K469DRAFT_567517</name>
</gene>